<keyword evidence="10" id="KW-1185">Reference proteome</keyword>
<keyword evidence="1 6" id="KW-0813">Transport</keyword>
<dbReference type="InterPro" id="IPR007329">
    <property type="entry name" value="FMN-bd"/>
</dbReference>
<dbReference type="SMART" id="SM00900">
    <property type="entry name" value="FMN_bind"/>
    <property type="match status" value="1"/>
</dbReference>
<keyword evidence="5 6" id="KW-0249">Electron transport</keyword>
<feature type="modified residue" description="FMN phosphoryl threonine" evidence="6">
    <location>
        <position position="201"/>
    </location>
</feature>
<keyword evidence="6 7" id="KW-0472">Membrane</keyword>
<keyword evidence="3 6" id="KW-0285">Flavoprotein</keyword>
<sequence>MTETINKTKQQEEAVPVDNSNKMLVTMVSIGIACALLIVLTFEGTAPRIAKLKAEALQGAIFKVIPNISQVQLFEVLADGGFRAATEQEKGKDYIFAGYNADNELKGVAIMAHGQGYADLIHILYGYDLDKQQIVGLYVLESKETPGLGDKIEKDPAFVANFEALDAQLNEAKTALQHPITTVKHGEKQNPYEIDGITGATISSRTIGEILQKSSSHYLPMIQQHREQLSKMLNQNP</sequence>
<organism evidence="9 10">
    <name type="scientific">Persicobacter psychrovividus</name>
    <dbReference type="NCBI Taxonomy" id="387638"/>
    <lineage>
        <taxon>Bacteria</taxon>
        <taxon>Pseudomonadati</taxon>
        <taxon>Bacteroidota</taxon>
        <taxon>Cytophagia</taxon>
        <taxon>Cytophagales</taxon>
        <taxon>Persicobacteraceae</taxon>
        <taxon>Persicobacter</taxon>
    </lineage>
</organism>
<keyword evidence="4 6" id="KW-0288">FMN</keyword>
<comment type="cofactor">
    <cofactor evidence="6">
        <name>FMN</name>
        <dbReference type="ChEBI" id="CHEBI:58210"/>
    </cofactor>
</comment>
<gene>
    <name evidence="6" type="primary">rnfG</name>
    <name evidence="9" type="ORF">PEPS_28870</name>
</gene>
<accession>A0ABM7VI16</accession>
<evidence type="ECO:0000256" key="1">
    <source>
        <dbReference type="ARBA" id="ARBA00022448"/>
    </source>
</evidence>
<evidence type="ECO:0000313" key="9">
    <source>
        <dbReference type="EMBL" id="BDD00607.1"/>
    </source>
</evidence>
<feature type="domain" description="FMN-binding" evidence="8">
    <location>
        <begin position="116"/>
        <end position="218"/>
    </location>
</feature>
<comment type="subcellular location">
    <subcellularLocation>
        <location evidence="6">Cell membrane</location>
        <topology evidence="6">Single-pass membrane protein</topology>
    </subcellularLocation>
</comment>
<keyword evidence="6" id="KW-1278">Translocase</keyword>
<comment type="function">
    <text evidence="6">Part of a membrane-bound complex that couples electron transfer with translocation of ions across the membrane.</text>
</comment>
<comment type="similarity">
    <text evidence="6">Belongs to the RnfG family.</text>
</comment>
<keyword evidence="6 7" id="KW-0812">Transmembrane</keyword>
<evidence type="ECO:0000313" key="10">
    <source>
        <dbReference type="Proteomes" id="UP001354989"/>
    </source>
</evidence>
<dbReference type="HAMAP" id="MF_00479">
    <property type="entry name" value="RsxG_RnfG"/>
    <property type="match status" value="1"/>
</dbReference>
<keyword evidence="9" id="KW-0614">Plasmid</keyword>
<evidence type="ECO:0000256" key="3">
    <source>
        <dbReference type="ARBA" id="ARBA00022630"/>
    </source>
</evidence>
<dbReference type="InterPro" id="IPR010209">
    <property type="entry name" value="Ion_transpt_RnfG/RsxG"/>
</dbReference>
<keyword evidence="6" id="KW-1003">Cell membrane</keyword>
<protein>
    <recommendedName>
        <fullName evidence="6">Ion-translocating oxidoreductase complex subunit G</fullName>
        <ecNumber evidence="6">7.-.-.-</ecNumber>
    </recommendedName>
    <alternativeName>
        <fullName evidence="6">Rnf electron transport complex subunit G</fullName>
    </alternativeName>
</protein>
<evidence type="ECO:0000259" key="8">
    <source>
        <dbReference type="SMART" id="SM00900"/>
    </source>
</evidence>
<evidence type="ECO:0000256" key="5">
    <source>
        <dbReference type="ARBA" id="ARBA00022982"/>
    </source>
</evidence>
<evidence type="ECO:0000256" key="6">
    <source>
        <dbReference type="HAMAP-Rule" id="MF_00479"/>
    </source>
</evidence>
<evidence type="ECO:0000256" key="4">
    <source>
        <dbReference type="ARBA" id="ARBA00022643"/>
    </source>
</evidence>
<proteinExistence type="inferred from homology"/>
<dbReference type="Proteomes" id="UP001354989">
    <property type="component" value="Plasmid pPP1"/>
</dbReference>
<evidence type="ECO:0000256" key="2">
    <source>
        <dbReference type="ARBA" id="ARBA00022553"/>
    </source>
</evidence>
<reference evidence="9 10" key="1">
    <citation type="submission" date="2021-12" db="EMBL/GenBank/DDBJ databases">
        <title>Genome sequencing of bacteria with rrn-lacking chromosome and rrn-plasmid.</title>
        <authorList>
            <person name="Anda M."/>
            <person name="Iwasaki W."/>
        </authorList>
    </citation>
    <scope>NUCLEOTIDE SEQUENCE [LARGE SCALE GENOMIC DNA]</scope>
    <source>
        <strain evidence="9 10">NBRC 101262</strain>
        <plasmid evidence="9 10">pPP1</plasmid>
    </source>
</reference>
<dbReference type="Pfam" id="PF04205">
    <property type="entry name" value="FMN_bind"/>
    <property type="match status" value="1"/>
</dbReference>
<geneLocation type="plasmid" evidence="9 10">
    <name>pPP1</name>
</geneLocation>
<dbReference type="RefSeq" id="WP_338398440.1">
    <property type="nucleotide sequence ID" value="NZ_AP025293.1"/>
</dbReference>
<comment type="subunit">
    <text evidence="6">The complex is composed of six subunits: RnfA, RnfB, RnfC, RnfD, RnfE and RnfG.</text>
</comment>
<feature type="transmembrane region" description="Helical" evidence="7">
    <location>
        <begin position="23"/>
        <end position="42"/>
    </location>
</feature>
<evidence type="ECO:0000256" key="7">
    <source>
        <dbReference type="SAM" id="Phobius"/>
    </source>
</evidence>
<keyword evidence="6 7" id="KW-1133">Transmembrane helix</keyword>
<dbReference type="PANTHER" id="PTHR36118">
    <property type="entry name" value="ION-TRANSLOCATING OXIDOREDUCTASE COMPLEX SUBUNIT G"/>
    <property type="match status" value="1"/>
</dbReference>
<dbReference type="PANTHER" id="PTHR36118:SF1">
    <property type="entry name" value="ION-TRANSLOCATING OXIDOREDUCTASE COMPLEX SUBUNIT G"/>
    <property type="match status" value="1"/>
</dbReference>
<keyword evidence="2 6" id="KW-0597">Phosphoprotein</keyword>
<dbReference type="EC" id="7.-.-.-" evidence="6"/>
<name>A0ABM7VI16_9BACT</name>
<dbReference type="EMBL" id="AP025293">
    <property type="protein sequence ID" value="BDD00607.1"/>
    <property type="molecule type" value="Genomic_DNA"/>
</dbReference>